<organism evidence="5">
    <name type="scientific">metagenome</name>
    <dbReference type="NCBI Taxonomy" id="256318"/>
    <lineage>
        <taxon>unclassified sequences</taxon>
        <taxon>metagenomes</taxon>
    </lineage>
</organism>
<dbReference type="GO" id="GO:0046872">
    <property type="term" value="F:metal ion binding"/>
    <property type="evidence" value="ECO:0007669"/>
    <property type="project" value="UniProtKB-KW"/>
</dbReference>
<dbReference type="AlphaFoldDB" id="A0A2P2C8Z1"/>
<dbReference type="Gene3D" id="3.20.20.70">
    <property type="entry name" value="Aldolase class I"/>
    <property type="match status" value="1"/>
</dbReference>
<keyword evidence="3" id="KW-0456">Lyase</keyword>
<evidence type="ECO:0000259" key="4">
    <source>
        <dbReference type="PROSITE" id="PS50991"/>
    </source>
</evidence>
<dbReference type="InterPro" id="IPR013785">
    <property type="entry name" value="Aldolase_TIM"/>
</dbReference>
<name>A0A2P2C8Z1_9ZZZZ</name>
<dbReference type="GO" id="GO:0046951">
    <property type="term" value="P:ketone body biosynthetic process"/>
    <property type="evidence" value="ECO:0007669"/>
    <property type="project" value="TreeGrafter"/>
</dbReference>
<dbReference type="PROSITE" id="PS50991">
    <property type="entry name" value="PYR_CT"/>
    <property type="match status" value="1"/>
</dbReference>
<protein>
    <submittedName>
        <fullName evidence="5">Isopropylmalate/homocitrate/citramalate synthase</fullName>
    </submittedName>
</protein>
<evidence type="ECO:0000256" key="3">
    <source>
        <dbReference type="ARBA" id="ARBA00023239"/>
    </source>
</evidence>
<gene>
    <name evidence="5" type="ORF">NOCA250072</name>
</gene>
<accession>A0A2P2C8Z1</accession>
<dbReference type="InterPro" id="IPR043594">
    <property type="entry name" value="HMGL"/>
</dbReference>
<reference evidence="5" key="1">
    <citation type="submission" date="2015-08" db="EMBL/GenBank/DDBJ databases">
        <authorList>
            <person name="Babu N.S."/>
            <person name="Beckwith C.J."/>
            <person name="Beseler K.G."/>
            <person name="Brison A."/>
            <person name="Carone J.V."/>
            <person name="Caskin T.P."/>
            <person name="Diamond M."/>
            <person name="Durham M.E."/>
            <person name="Foxe J.M."/>
            <person name="Go M."/>
            <person name="Henderson B.A."/>
            <person name="Jones I.B."/>
            <person name="McGettigan J.A."/>
            <person name="Micheletti S.J."/>
            <person name="Nasrallah M.E."/>
            <person name="Ortiz D."/>
            <person name="Piller C.R."/>
            <person name="Privatt S.R."/>
            <person name="Schneider S.L."/>
            <person name="Sharp S."/>
            <person name="Smith T.C."/>
            <person name="Stanton J.D."/>
            <person name="Ullery H.E."/>
            <person name="Wilson R.J."/>
            <person name="Serrano M.G."/>
            <person name="Buck G."/>
            <person name="Lee V."/>
            <person name="Wang Y."/>
            <person name="Carvalho R."/>
            <person name="Voegtly L."/>
            <person name="Shi R."/>
            <person name="Duckworth R."/>
            <person name="Johnson A."/>
            <person name="Loviza R."/>
            <person name="Walstead R."/>
            <person name="Shah Z."/>
            <person name="Kiflezghi M."/>
            <person name="Wade K."/>
            <person name="Ball S.L."/>
            <person name="Bradley K.W."/>
            <person name="Asai D.J."/>
            <person name="Bowman C.A."/>
            <person name="Russell D.A."/>
            <person name="Pope W.H."/>
            <person name="Jacobs-Sera D."/>
            <person name="Hendrix R.W."/>
            <person name="Hatfull G.F."/>
        </authorList>
    </citation>
    <scope>NUCLEOTIDE SEQUENCE</scope>
</reference>
<dbReference type="PANTHER" id="PTHR42738">
    <property type="entry name" value="HYDROXYMETHYLGLUTARYL-COA LYASE"/>
    <property type="match status" value="1"/>
</dbReference>
<evidence type="ECO:0000313" key="5">
    <source>
        <dbReference type="EMBL" id="CUR58471.1"/>
    </source>
</evidence>
<evidence type="ECO:0000256" key="1">
    <source>
        <dbReference type="ARBA" id="ARBA00009405"/>
    </source>
</evidence>
<dbReference type="Pfam" id="PF00682">
    <property type="entry name" value="HMGL-like"/>
    <property type="match status" value="1"/>
</dbReference>
<proteinExistence type="inferred from homology"/>
<feature type="domain" description="Pyruvate carboxyltransferase" evidence="4">
    <location>
        <begin position="6"/>
        <end position="293"/>
    </location>
</feature>
<dbReference type="GO" id="GO:0004419">
    <property type="term" value="F:hydroxymethylglutaryl-CoA lyase activity"/>
    <property type="evidence" value="ECO:0007669"/>
    <property type="project" value="TreeGrafter"/>
</dbReference>
<dbReference type="InterPro" id="IPR000891">
    <property type="entry name" value="PYR_CT"/>
</dbReference>
<keyword evidence="2" id="KW-0479">Metal-binding</keyword>
<dbReference type="PANTHER" id="PTHR42738:SF7">
    <property type="entry name" value="HYDROXYMETHYLGLUTARYL-COA LYASE"/>
    <property type="match status" value="1"/>
</dbReference>
<comment type="similarity">
    <text evidence="1">Belongs to the HMG-CoA lyase family.</text>
</comment>
<dbReference type="SUPFAM" id="SSF51569">
    <property type="entry name" value="Aldolase"/>
    <property type="match status" value="1"/>
</dbReference>
<evidence type="ECO:0000256" key="2">
    <source>
        <dbReference type="ARBA" id="ARBA00022723"/>
    </source>
</evidence>
<sequence>MGLPTITITEEVMREGMQIESAAISVEDKIRLLNALSRTGLKRIVVGSFANPKFTPQMADIEKVLDRLEPQDGVTYLARVFNPKGAERAERYKPPLTIEVDVPRLHCHLSDTFVRRNYNRSPADEIATWPGIVERAVAAGHQAAGIGIGAAFGSNFGDFPGDDAAFAMLERQAAMWEDAGIEVRSLFLSDPMGWVMPQVIGPQLRRAIDRWPAIDAVRLHLHDSRGLALTSTYVALTELDERHRVELDTTVGGIGGCPYGGNGRATGMTPTEDLVNLLEMMGVDTGVDLDALIDFAWQLEKVVGRSLQSQVSKAGPHPVGAAAYSADLPVVETLDEARHFRLGPEIIREPRRPWIRTTQGES</sequence>
<dbReference type="EMBL" id="CZKA01000045">
    <property type="protein sequence ID" value="CUR58471.1"/>
    <property type="molecule type" value="Genomic_DNA"/>
</dbReference>
<dbReference type="GO" id="GO:0006552">
    <property type="term" value="P:L-leucine catabolic process"/>
    <property type="evidence" value="ECO:0007669"/>
    <property type="project" value="TreeGrafter"/>
</dbReference>